<gene>
    <name evidence="1" type="ORF">Pint_05975</name>
</gene>
<dbReference type="EMBL" id="CM047738">
    <property type="protein sequence ID" value="KAJ0046684.1"/>
    <property type="molecule type" value="Genomic_DNA"/>
</dbReference>
<name>A0ACC0Z8N3_9ROSI</name>
<reference evidence="2" key="1">
    <citation type="journal article" date="2023" name="G3 (Bethesda)">
        <title>Genome assembly and association tests identify interacting loci associated with vigor, precocity, and sex in interspecific pistachio rootstocks.</title>
        <authorList>
            <person name="Palmer W."/>
            <person name="Jacygrad E."/>
            <person name="Sagayaradj S."/>
            <person name="Cavanaugh K."/>
            <person name="Han R."/>
            <person name="Bertier L."/>
            <person name="Beede B."/>
            <person name="Kafkas S."/>
            <person name="Golino D."/>
            <person name="Preece J."/>
            <person name="Michelmore R."/>
        </authorList>
    </citation>
    <scope>NUCLEOTIDE SEQUENCE [LARGE SCALE GENOMIC DNA]</scope>
</reference>
<evidence type="ECO:0000313" key="1">
    <source>
        <dbReference type="EMBL" id="KAJ0046684.1"/>
    </source>
</evidence>
<keyword evidence="2" id="KW-1185">Reference proteome</keyword>
<accession>A0ACC0Z8N3</accession>
<evidence type="ECO:0000313" key="2">
    <source>
        <dbReference type="Proteomes" id="UP001163603"/>
    </source>
</evidence>
<protein>
    <submittedName>
        <fullName evidence="1">Uncharacterized protein</fullName>
    </submittedName>
</protein>
<dbReference type="Proteomes" id="UP001163603">
    <property type="component" value="Chromosome 3"/>
</dbReference>
<proteinExistence type="predicted"/>
<organism evidence="1 2">
    <name type="scientific">Pistacia integerrima</name>
    <dbReference type="NCBI Taxonomy" id="434235"/>
    <lineage>
        <taxon>Eukaryota</taxon>
        <taxon>Viridiplantae</taxon>
        <taxon>Streptophyta</taxon>
        <taxon>Embryophyta</taxon>
        <taxon>Tracheophyta</taxon>
        <taxon>Spermatophyta</taxon>
        <taxon>Magnoliopsida</taxon>
        <taxon>eudicotyledons</taxon>
        <taxon>Gunneridae</taxon>
        <taxon>Pentapetalae</taxon>
        <taxon>rosids</taxon>
        <taxon>malvids</taxon>
        <taxon>Sapindales</taxon>
        <taxon>Anacardiaceae</taxon>
        <taxon>Pistacia</taxon>
    </lineage>
</organism>
<sequence>MFRDYIVRLKGIVGGDEEKVKKIIGSALIVISAGTNDFIFNFYDIPSRKLEFNISGYQDFLLDRLQSFVKELYDLGGRKMVIAGLPPIGCLPIQMTAKFENPFARICLKDQNSDAQSYNHKLAKLLCRLQSLLPKCKIIYADIYRPLIDMIDHPKKYGFVETKRGCCGSGVLEAAFLCNPLTPTCGRPSEFLFWDSIHPTQSAYQFISQYLEIEIYSKLLSDKHLLN</sequence>
<comment type="caution">
    <text evidence="1">The sequence shown here is derived from an EMBL/GenBank/DDBJ whole genome shotgun (WGS) entry which is preliminary data.</text>
</comment>